<keyword evidence="1" id="KW-0808">Transferase</keyword>
<evidence type="ECO:0000256" key="5">
    <source>
        <dbReference type="ARBA" id="ARBA00022801"/>
    </source>
</evidence>
<proteinExistence type="predicted"/>
<keyword evidence="3" id="KW-0540">Nuclease</keyword>
<dbReference type="GO" id="GO:0004519">
    <property type="term" value="F:endonuclease activity"/>
    <property type="evidence" value="ECO:0007669"/>
    <property type="project" value="UniProtKB-KW"/>
</dbReference>
<dbReference type="InterPro" id="IPR043502">
    <property type="entry name" value="DNA/RNA_pol_sf"/>
</dbReference>
<protein>
    <recommendedName>
        <fullName evidence="7">Reverse transcriptase RNase H-like domain-containing protein</fullName>
    </recommendedName>
</protein>
<dbReference type="PANTHER" id="PTHR48475:SF2">
    <property type="entry name" value="RIBONUCLEASE H"/>
    <property type="match status" value="1"/>
</dbReference>
<dbReference type="AlphaFoldDB" id="A0A371FL10"/>
<sequence length="267" mass="31047">MLASPPILARSVLGKPIFVYISVSDNGVSSIIIQEEEGEQRPIYYVNKVLQGVELRYQKIEKATLIIVITARKLRPYFESHPVIYRINLPIKKILRKPKLARRMLGWVVELSKFVTYERRGHMKAQLLTNFINELTPNSHEEESMRANREWTLSVDDNLVRVENAKCRMPTCSRQRLIRSGLSRDGSDRVLAKRRLSDRRDGVRLTPSRTQMREIRGRIRLPRRSPWKYGDGSPMIVETLRIGSTRVQSVTRHTLDIYPILELAMEN</sequence>
<dbReference type="SUPFAM" id="SSF56672">
    <property type="entry name" value="DNA/RNA polymerases"/>
    <property type="match status" value="1"/>
</dbReference>
<keyword evidence="2" id="KW-0548">Nucleotidyltransferase</keyword>
<evidence type="ECO:0000256" key="6">
    <source>
        <dbReference type="ARBA" id="ARBA00022918"/>
    </source>
</evidence>
<keyword evidence="4" id="KW-0255">Endonuclease</keyword>
<name>A0A371FL10_MUCPR</name>
<evidence type="ECO:0000256" key="3">
    <source>
        <dbReference type="ARBA" id="ARBA00022722"/>
    </source>
</evidence>
<dbReference type="EMBL" id="QJKJ01008666">
    <property type="protein sequence ID" value="RDX79008.1"/>
    <property type="molecule type" value="Genomic_DNA"/>
</dbReference>
<dbReference type="Proteomes" id="UP000257109">
    <property type="component" value="Unassembled WGS sequence"/>
</dbReference>
<gene>
    <name evidence="8" type="ORF">CR513_40612</name>
</gene>
<evidence type="ECO:0000256" key="4">
    <source>
        <dbReference type="ARBA" id="ARBA00022759"/>
    </source>
</evidence>
<dbReference type="GO" id="GO:0003964">
    <property type="term" value="F:RNA-directed DNA polymerase activity"/>
    <property type="evidence" value="ECO:0007669"/>
    <property type="project" value="UniProtKB-KW"/>
</dbReference>
<evidence type="ECO:0000313" key="9">
    <source>
        <dbReference type="Proteomes" id="UP000257109"/>
    </source>
</evidence>
<feature type="non-terminal residue" evidence="8">
    <location>
        <position position="1"/>
    </location>
</feature>
<dbReference type="OrthoDB" id="1938451at2759"/>
<comment type="caution">
    <text evidence="8">The sequence shown here is derived from an EMBL/GenBank/DDBJ whole genome shotgun (WGS) entry which is preliminary data.</text>
</comment>
<dbReference type="InterPro" id="IPR041373">
    <property type="entry name" value="RT_RNaseH"/>
</dbReference>
<evidence type="ECO:0000256" key="1">
    <source>
        <dbReference type="ARBA" id="ARBA00022679"/>
    </source>
</evidence>
<keyword evidence="5" id="KW-0378">Hydrolase</keyword>
<evidence type="ECO:0000259" key="7">
    <source>
        <dbReference type="Pfam" id="PF17917"/>
    </source>
</evidence>
<organism evidence="8 9">
    <name type="scientific">Mucuna pruriens</name>
    <name type="common">Velvet bean</name>
    <name type="synonym">Dolichos pruriens</name>
    <dbReference type="NCBI Taxonomy" id="157652"/>
    <lineage>
        <taxon>Eukaryota</taxon>
        <taxon>Viridiplantae</taxon>
        <taxon>Streptophyta</taxon>
        <taxon>Embryophyta</taxon>
        <taxon>Tracheophyta</taxon>
        <taxon>Spermatophyta</taxon>
        <taxon>Magnoliopsida</taxon>
        <taxon>eudicotyledons</taxon>
        <taxon>Gunneridae</taxon>
        <taxon>Pentapetalae</taxon>
        <taxon>rosids</taxon>
        <taxon>fabids</taxon>
        <taxon>Fabales</taxon>
        <taxon>Fabaceae</taxon>
        <taxon>Papilionoideae</taxon>
        <taxon>50 kb inversion clade</taxon>
        <taxon>NPAAA clade</taxon>
        <taxon>indigoferoid/millettioid clade</taxon>
        <taxon>Phaseoleae</taxon>
        <taxon>Mucuna</taxon>
    </lineage>
</organism>
<evidence type="ECO:0000256" key="2">
    <source>
        <dbReference type="ARBA" id="ARBA00022695"/>
    </source>
</evidence>
<reference evidence="8" key="1">
    <citation type="submission" date="2018-05" db="EMBL/GenBank/DDBJ databases">
        <title>Draft genome of Mucuna pruriens seed.</title>
        <authorList>
            <person name="Nnadi N.E."/>
            <person name="Vos R."/>
            <person name="Hasami M.H."/>
            <person name="Devisetty U.K."/>
            <person name="Aguiy J.C."/>
        </authorList>
    </citation>
    <scope>NUCLEOTIDE SEQUENCE [LARGE SCALE GENOMIC DNA]</scope>
    <source>
        <strain evidence="8">JCA_2017</strain>
    </source>
</reference>
<evidence type="ECO:0000313" key="8">
    <source>
        <dbReference type="EMBL" id="RDX79008.1"/>
    </source>
</evidence>
<dbReference type="Pfam" id="PF17917">
    <property type="entry name" value="RT_RNaseH"/>
    <property type="match status" value="1"/>
</dbReference>
<accession>A0A371FL10</accession>
<dbReference type="PANTHER" id="PTHR48475">
    <property type="entry name" value="RIBONUCLEASE H"/>
    <property type="match status" value="1"/>
</dbReference>
<dbReference type="GO" id="GO:0016787">
    <property type="term" value="F:hydrolase activity"/>
    <property type="evidence" value="ECO:0007669"/>
    <property type="project" value="UniProtKB-KW"/>
</dbReference>
<keyword evidence="9" id="KW-1185">Reference proteome</keyword>
<keyword evidence="6" id="KW-0695">RNA-directed DNA polymerase</keyword>
<feature type="domain" description="Reverse transcriptase RNase H-like" evidence="7">
    <location>
        <begin position="14"/>
        <end position="114"/>
    </location>
</feature>